<evidence type="ECO:0000313" key="3">
    <source>
        <dbReference type="Proteomes" id="UP000216013"/>
    </source>
</evidence>
<reference evidence="2 3" key="1">
    <citation type="submission" date="2017-07" db="EMBL/GenBank/DDBJ databases">
        <title>Isolation and whole genome analysis of endospore-forming bacteria from heroin.</title>
        <authorList>
            <person name="Kalinowski J."/>
            <person name="Ahrens B."/>
            <person name="Al-Dilaimi A."/>
            <person name="Winkler A."/>
            <person name="Wibberg D."/>
            <person name="Schleenbecker U."/>
            <person name="Ruckert C."/>
            <person name="Wolfel R."/>
            <person name="Grass G."/>
        </authorList>
    </citation>
    <scope>NUCLEOTIDE SEQUENCE [LARGE SCALE GENOMIC DNA]</scope>
    <source>
        <strain evidence="2 3">7528</strain>
    </source>
</reference>
<proteinExistence type="predicted"/>
<name>A0A268A9N5_9BACI</name>
<evidence type="ECO:0000313" key="2">
    <source>
        <dbReference type="EMBL" id="PAD20834.1"/>
    </source>
</evidence>
<dbReference type="Proteomes" id="UP000216013">
    <property type="component" value="Unassembled WGS sequence"/>
</dbReference>
<sequence>MWYRHFKRFIGGEILSNYHSTPDGNGSWQVTKEGAKRASLSFDTQKEAMVYGKELAKQTKGEHFFHGRDGRIPERDSYGNDPFPPRG</sequence>
<gene>
    <name evidence="2" type="ORF">CHH64_11665</name>
</gene>
<feature type="region of interest" description="Disordered" evidence="1">
    <location>
        <begin position="61"/>
        <end position="87"/>
    </location>
</feature>
<dbReference type="AlphaFoldDB" id="A0A268A9N5"/>
<dbReference type="InterPro" id="IPR018691">
    <property type="entry name" value="DUF2188"/>
</dbReference>
<feature type="compositionally biased region" description="Basic and acidic residues" evidence="1">
    <location>
        <begin position="61"/>
        <end position="78"/>
    </location>
</feature>
<protein>
    <recommendedName>
        <fullName evidence="4">DUF2188 domain-containing protein</fullName>
    </recommendedName>
</protein>
<accession>A0A268A9N5</accession>
<evidence type="ECO:0000256" key="1">
    <source>
        <dbReference type="SAM" id="MobiDB-lite"/>
    </source>
</evidence>
<organism evidence="2 3">
    <name type="scientific">Terribacillus saccharophilus</name>
    <dbReference type="NCBI Taxonomy" id="361277"/>
    <lineage>
        <taxon>Bacteria</taxon>
        <taxon>Bacillati</taxon>
        <taxon>Bacillota</taxon>
        <taxon>Bacilli</taxon>
        <taxon>Bacillales</taxon>
        <taxon>Bacillaceae</taxon>
        <taxon>Terribacillus</taxon>
    </lineage>
</organism>
<comment type="caution">
    <text evidence="2">The sequence shown here is derived from an EMBL/GenBank/DDBJ whole genome shotgun (WGS) entry which is preliminary data.</text>
</comment>
<evidence type="ECO:0008006" key="4">
    <source>
        <dbReference type="Google" id="ProtNLM"/>
    </source>
</evidence>
<dbReference type="EMBL" id="NPBV01000020">
    <property type="protein sequence ID" value="PAD20834.1"/>
    <property type="molecule type" value="Genomic_DNA"/>
</dbReference>
<dbReference type="Pfam" id="PF09954">
    <property type="entry name" value="DUF2188"/>
    <property type="match status" value="1"/>
</dbReference>